<evidence type="ECO:0000256" key="10">
    <source>
        <dbReference type="ARBA" id="ARBA00022840"/>
    </source>
</evidence>
<dbReference type="InterPro" id="IPR003594">
    <property type="entry name" value="HATPase_dom"/>
</dbReference>
<evidence type="ECO:0000256" key="9">
    <source>
        <dbReference type="ARBA" id="ARBA00022777"/>
    </source>
</evidence>
<keyword evidence="5" id="KW-0597">Phosphoprotein</keyword>
<evidence type="ECO:0000256" key="12">
    <source>
        <dbReference type="ARBA" id="ARBA00023012"/>
    </source>
</evidence>
<keyword evidence="9 16" id="KW-0418">Kinase</keyword>
<feature type="transmembrane region" description="Helical" evidence="14">
    <location>
        <begin position="68"/>
        <end position="87"/>
    </location>
</feature>
<dbReference type="InterPro" id="IPR036097">
    <property type="entry name" value="HisK_dim/P_sf"/>
</dbReference>
<dbReference type="Pfam" id="PF00512">
    <property type="entry name" value="HisKA"/>
    <property type="match status" value="1"/>
</dbReference>
<dbReference type="GO" id="GO:0000155">
    <property type="term" value="F:phosphorelay sensor kinase activity"/>
    <property type="evidence" value="ECO:0007669"/>
    <property type="project" value="InterPro"/>
</dbReference>
<feature type="transmembrane region" description="Helical" evidence="14">
    <location>
        <begin position="116"/>
        <end position="134"/>
    </location>
</feature>
<sequence>MREVALPALLVTAYVGALFAIAAWAERRESRGRSVASNRLVYSLALGVYATTWTFYGSVGFAARRGLLFLTVYLGPTLCAAVWWWVVRKLVRLKDRYQVTSLPDVLALRYERSQGVALTATGLLVVGLVPYIALQLKTMIATLGMVAGGGPSLAYPDAGKRLGLPLLAFLLGFTIVFGLRRARPSERHPGLVVALAVESVVKLAAFLAVGAWFVWGFRDGLADVFAGAPRGEPAPALLGEAGLGTWLAHLLVSGMAALLLPRQFHVAVVENASEDHVRTAMWLFPAYLLLINVFVLPLALGALAVGPRPADADLFVLSLPLDTGHPALGWLVFLGGFSAGTGMVIVETTALATMLSNHVAIPAAEAFAPLRWLRRHVLHARWAAALIVLALAFGYERAFGQRFGLASTGLVSFTAVLQLAPALLGGLFWRGASKAGALAGIVAGFAVWAYTLVVPVLARSGWLPESLLVQGPLGIEALVPEGLFDVHADPVTHAVVWTLLVNGLAFVVASLLFPPGVEESARADRVVGALAAGPAGAAAVDAPTLATVSAKRRAAVQLLATYVPAAEAEAMAAACLERCGARPDQGLTALQVAELQAQVEVALAAAIGAAAAHAAVRRAELVTPEEARAISTAYADILTALHVSPHELRRRVDYHRARERLLARDAENQRFLAGVSALLAGSLDAEAIARTAVRLPVPHLADAVLLVLRQEGGPRVQLAHADPRREEAGRAALASPALTLDRAASITRALETGRPVVSRPAAQAGWPEPLRAALPGEVELTLPLAGVGEPLGTLSLFCDREDRLATPEALALAEELARRLAIALDNARLYGEAERAVRARDEFLAIASHELKGPLGPLQLRIAMLERLIARGELRAMPQEKLVQIFGGARGQVHRLATLVDDLLDVTRLSTKRFRLDVAPMDLAAAVREAVEQHAADAAAAGVTLRVDAPRSVLGAWDRRRIDQVLENLVGNALKYAPGAPVEVRVEADAASARIRVHDEGPGIPPADQERVFHAFERACPHRGVGGLGVGLYVVREIVRAHGGSVSVESEPGQGTTFTVTLPRGAPATA</sequence>
<feature type="transmembrane region" description="Helical" evidence="14">
    <location>
        <begin position="407"/>
        <end position="429"/>
    </location>
</feature>
<dbReference type="HOGENOM" id="CLU_000445_22_1_7"/>
<feature type="transmembrane region" description="Helical" evidence="14">
    <location>
        <begin position="191"/>
        <end position="215"/>
    </location>
</feature>
<dbReference type="EMBL" id="CP000251">
    <property type="protein sequence ID" value="ABC82575.1"/>
    <property type="molecule type" value="Genomic_DNA"/>
</dbReference>
<dbReference type="GO" id="GO:0016020">
    <property type="term" value="C:membrane"/>
    <property type="evidence" value="ECO:0007669"/>
    <property type="project" value="UniProtKB-SubCell"/>
</dbReference>
<evidence type="ECO:0000256" key="8">
    <source>
        <dbReference type="ARBA" id="ARBA00022741"/>
    </source>
</evidence>
<dbReference type="Pfam" id="PF02518">
    <property type="entry name" value="HATPase_c"/>
    <property type="match status" value="1"/>
</dbReference>
<dbReference type="eggNOG" id="COG2205">
    <property type="taxonomic scope" value="Bacteria"/>
</dbReference>
<dbReference type="InterPro" id="IPR005467">
    <property type="entry name" value="His_kinase_dom"/>
</dbReference>
<dbReference type="CDD" id="cd00082">
    <property type="entry name" value="HisKA"/>
    <property type="match status" value="1"/>
</dbReference>
<dbReference type="PROSITE" id="PS50109">
    <property type="entry name" value="HIS_KIN"/>
    <property type="match status" value="1"/>
</dbReference>
<dbReference type="InterPro" id="IPR029016">
    <property type="entry name" value="GAF-like_dom_sf"/>
</dbReference>
<dbReference type="SMART" id="SM00065">
    <property type="entry name" value="GAF"/>
    <property type="match status" value="1"/>
</dbReference>
<feature type="transmembrane region" description="Helical" evidence="14">
    <location>
        <begin position="282"/>
        <end position="307"/>
    </location>
</feature>
<dbReference type="SUPFAM" id="SSF55781">
    <property type="entry name" value="GAF domain-like"/>
    <property type="match status" value="1"/>
</dbReference>
<dbReference type="KEGG" id="ade:Adeh_2805"/>
<dbReference type="SUPFAM" id="SSF47384">
    <property type="entry name" value="Homodimeric domain of signal transducing histidine kinase"/>
    <property type="match status" value="1"/>
</dbReference>
<evidence type="ECO:0000256" key="7">
    <source>
        <dbReference type="ARBA" id="ARBA00022692"/>
    </source>
</evidence>
<dbReference type="PANTHER" id="PTHR42878:SF7">
    <property type="entry name" value="SENSOR HISTIDINE KINASE GLRK"/>
    <property type="match status" value="1"/>
</dbReference>
<dbReference type="InterPro" id="IPR050351">
    <property type="entry name" value="BphY/WalK/GraS-like"/>
</dbReference>
<keyword evidence="12" id="KW-0902">Two-component regulatory system</keyword>
<evidence type="ECO:0000256" key="6">
    <source>
        <dbReference type="ARBA" id="ARBA00022679"/>
    </source>
</evidence>
<dbReference type="Gene3D" id="1.10.287.130">
    <property type="match status" value="1"/>
</dbReference>
<evidence type="ECO:0000256" key="3">
    <source>
        <dbReference type="ARBA" id="ARBA00006434"/>
    </source>
</evidence>
<dbReference type="FunFam" id="3.30.565.10:FF:000006">
    <property type="entry name" value="Sensor histidine kinase WalK"/>
    <property type="match status" value="1"/>
</dbReference>
<keyword evidence="6 16" id="KW-0808">Transferase</keyword>
<dbReference type="Proteomes" id="UP000001935">
    <property type="component" value="Chromosome"/>
</dbReference>
<evidence type="ECO:0000313" key="16">
    <source>
        <dbReference type="EMBL" id="ABC82575.1"/>
    </source>
</evidence>
<dbReference type="InterPro" id="IPR038377">
    <property type="entry name" value="Na/Glc_symporter_sf"/>
</dbReference>
<keyword evidence="7 14" id="KW-0812">Transmembrane</keyword>
<dbReference type="STRING" id="290397.Adeh_2805"/>
<evidence type="ECO:0000256" key="4">
    <source>
        <dbReference type="ARBA" id="ARBA00012438"/>
    </source>
</evidence>
<evidence type="ECO:0000256" key="2">
    <source>
        <dbReference type="ARBA" id="ARBA00004141"/>
    </source>
</evidence>
<keyword evidence="10" id="KW-0067">ATP-binding</keyword>
<dbReference type="AlphaFoldDB" id="Q2ILP4"/>
<evidence type="ECO:0000256" key="5">
    <source>
        <dbReference type="ARBA" id="ARBA00022553"/>
    </source>
</evidence>
<dbReference type="PANTHER" id="PTHR42878">
    <property type="entry name" value="TWO-COMPONENT HISTIDINE KINASE"/>
    <property type="match status" value="1"/>
</dbReference>
<feature type="transmembrane region" description="Helical" evidence="14">
    <location>
        <begin position="327"/>
        <end position="346"/>
    </location>
</feature>
<evidence type="ECO:0000259" key="15">
    <source>
        <dbReference type="PROSITE" id="PS50109"/>
    </source>
</evidence>
<name>Q2ILP4_ANADE</name>
<comment type="subcellular location">
    <subcellularLocation>
        <location evidence="2">Membrane</location>
        <topology evidence="2">Multi-pass membrane protein</topology>
    </subcellularLocation>
</comment>
<protein>
    <recommendedName>
        <fullName evidence="4">histidine kinase</fullName>
        <ecNumber evidence="4">2.7.13.3</ecNumber>
    </recommendedName>
</protein>
<dbReference type="SUPFAM" id="SSF55874">
    <property type="entry name" value="ATPase domain of HSP90 chaperone/DNA topoisomerase II/histidine kinase"/>
    <property type="match status" value="1"/>
</dbReference>
<dbReference type="eggNOG" id="COG0591">
    <property type="taxonomic scope" value="Bacteria"/>
</dbReference>
<dbReference type="InterPro" id="IPR036890">
    <property type="entry name" value="HATPase_C_sf"/>
</dbReference>
<dbReference type="RefSeq" id="WP_011421857.1">
    <property type="nucleotide sequence ID" value="NC_007760.1"/>
</dbReference>
<dbReference type="InterPro" id="IPR003018">
    <property type="entry name" value="GAF"/>
</dbReference>
<comment type="catalytic activity">
    <reaction evidence="1">
        <text>ATP + protein L-histidine = ADP + protein N-phospho-L-histidine.</text>
        <dbReference type="EC" id="2.7.13.3"/>
    </reaction>
</comment>
<keyword evidence="13 14" id="KW-0472">Membrane</keyword>
<dbReference type="GO" id="GO:0022857">
    <property type="term" value="F:transmembrane transporter activity"/>
    <property type="evidence" value="ECO:0007669"/>
    <property type="project" value="InterPro"/>
</dbReference>
<dbReference type="InterPro" id="IPR003661">
    <property type="entry name" value="HisK_dim/P_dom"/>
</dbReference>
<evidence type="ECO:0000256" key="13">
    <source>
        <dbReference type="ARBA" id="ARBA00023136"/>
    </source>
</evidence>
<comment type="similarity">
    <text evidence="3">Belongs to the sodium:solute symporter (SSF) (TC 2.A.21) family.</text>
</comment>
<dbReference type="GO" id="GO:0007234">
    <property type="term" value="P:osmosensory signaling via phosphorelay pathway"/>
    <property type="evidence" value="ECO:0007669"/>
    <property type="project" value="TreeGrafter"/>
</dbReference>
<dbReference type="InterPro" id="IPR001734">
    <property type="entry name" value="Na/solute_symporter"/>
</dbReference>
<dbReference type="SMART" id="SM00388">
    <property type="entry name" value="HisKA"/>
    <property type="match status" value="1"/>
</dbReference>
<organism evidence="16 17">
    <name type="scientific">Anaeromyxobacter dehalogenans (strain 2CP-C)</name>
    <dbReference type="NCBI Taxonomy" id="290397"/>
    <lineage>
        <taxon>Bacteria</taxon>
        <taxon>Pseudomonadati</taxon>
        <taxon>Myxococcota</taxon>
        <taxon>Myxococcia</taxon>
        <taxon>Myxococcales</taxon>
        <taxon>Cystobacterineae</taxon>
        <taxon>Anaeromyxobacteraceae</taxon>
        <taxon>Anaeromyxobacter</taxon>
    </lineage>
</organism>
<evidence type="ECO:0000256" key="11">
    <source>
        <dbReference type="ARBA" id="ARBA00022989"/>
    </source>
</evidence>
<dbReference type="GO" id="GO:0005524">
    <property type="term" value="F:ATP binding"/>
    <property type="evidence" value="ECO:0007669"/>
    <property type="project" value="UniProtKB-KW"/>
</dbReference>
<dbReference type="InterPro" id="IPR004358">
    <property type="entry name" value="Sig_transdc_His_kin-like_C"/>
</dbReference>
<feature type="transmembrane region" description="Helical" evidence="14">
    <location>
        <begin position="162"/>
        <end position="179"/>
    </location>
</feature>
<dbReference type="SMART" id="SM00387">
    <property type="entry name" value="HATPase_c"/>
    <property type="match status" value="1"/>
</dbReference>
<dbReference type="Gene3D" id="3.30.565.10">
    <property type="entry name" value="Histidine kinase-like ATPase, C-terminal domain"/>
    <property type="match status" value="1"/>
</dbReference>
<reference evidence="16" key="1">
    <citation type="submission" date="2006-01" db="EMBL/GenBank/DDBJ databases">
        <title>Complete sequence of Anaeromyxobacter dehalogenans 2CP-C.</title>
        <authorList>
            <consortium name="US DOE Joint Genome Institute"/>
            <person name="Copeland A."/>
            <person name="Lucas S."/>
            <person name="Lapidus A."/>
            <person name="Barry K."/>
            <person name="Detter J.C."/>
            <person name="Glavina T."/>
            <person name="Hammon N."/>
            <person name="Israni S."/>
            <person name="Pitluck S."/>
            <person name="Brettin T."/>
            <person name="Bruce D."/>
            <person name="Han C."/>
            <person name="Tapia R."/>
            <person name="Gilna P."/>
            <person name="Kiss H."/>
            <person name="Schmutz J."/>
            <person name="Larimer F."/>
            <person name="Land M."/>
            <person name="Kyrpides N."/>
            <person name="Anderson I."/>
            <person name="Sanford R.A."/>
            <person name="Ritalahti K.M."/>
            <person name="Thomas H.S."/>
            <person name="Kirby J.R."/>
            <person name="Zhulin I.B."/>
            <person name="Loeffler F.E."/>
            <person name="Richardson P."/>
        </authorList>
    </citation>
    <scope>NUCLEOTIDE SEQUENCE</scope>
    <source>
        <strain evidence="16">2CP-C</strain>
    </source>
</reference>
<dbReference type="PRINTS" id="PR00344">
    <property type="entry name" value="BCTRLSENSOR"/>
</dbReference>
<keyword evidence="8" id="KW-0547">Nucleotide-binding</keyword>
<dbReference type="Pfam" id="PF13185">
    <property type="entry name" value="GAF_2"/>
    <property type="match status" value="1"/>
</dbReference>
<dbReference type="GO" id="GO:0000156">
    <property type="term" value="F:phosphorelay response regulator activity"/>
    <property type="evidence" value="ECO:0007669"/>
    <property type="project" value="TreeGrafter"/>
</dbReference>
<dbReference type="Gene3D" id="3.30.450.40">
    <property type="match status" value="1"/>
</dbReference>
<feature type="transmembrane region" description="Helical" evidence="14">
    <location>
        <begin position="37"/>
        <end position="56"/>
    </location>
</feature>
<dbReference type="EC" id="2.7.13.3" evidence="4"/>
<dbReference type="OrthoDB" id="567977at2"/>
<feature type="transmembrane region" description="Helical" evidence="14">
    <location>
        <begin position="243"/>
        <end position="261"/>
    </location>
</feature>
<evidence type="ECO:0000256" key="1">
    <source>
        <dbReference type="ARBA" id="ARBA00000085"/>
    </source>
</evidence>
<accession>Q2ILP4</accession>
<dbReference type="GO" id="GO:0030295">
    <property type="term" value="F:protein kinase activator activity"/>
    <property type="evidence" value="ECO:0007669"/>
    <property type="project" value="TreeGrafter"/>
</dbReference>
<evidence type="ECO:0000256" key="14">
    <source>
        <dbReference type="SAM" id="Phobius"/>
    </source>
</evidence>
<dbReference type="CDD" id="cd10322">
    <property type="entry name" value="SLC5sbd"/>
    <property type="match status" value="1"/>
</dbReference>
<feature type="transmembrane region" description="Helical" evidence="14">
    <location>
        <begin position="6"/>
        <end position="25"/>
    </location>
</feature>
<dbReference type="PROSITE" id="PS50283">
    <property type="entry name" value="NA_SOLUT_SYMP_3"/>
    <property type="match status" value="1"/>
</dbReference>
<dbReference type="Gene3D" id="1.20.1730.10">
    <property type="entry name" value="Sodium/glucose cotransporter"/>
    <property type="match status" value="1"/>
</dbReference>
<evidence type="ECO:0000313" key="17">
    <source>
        <dbReference type="Proteomes" id="UP000001935"/>
    </source>
</evidence>
<feature type="domain" description="Histidine kinase" evidence="15">
    <location>
        <begin position="846"/>
        <end position="1066"/>
    </location>
</feature>
<feature type="transmembrane region" description="Helical" evidence="14">
    <location>
        <begin position="494"/>
        <end position="513"/>
    </location>
</feature>
<gene>
    <name evidence="16" type="ordered locus">Adeh_2805</name>
</gene>
<proteinExistence type="inferred from homology"/>
<keyword evidence="11 14" id="KW-1133">Transmembrane helix</keyword>
<feature type="transmembrane region" description="Helical" evidence="14">
    <location>
        <begin position="378"/>
        <end position="395"/>
    </location>
</feature>
<feature type="transmembrane region" description="Helical" evidence="14">
    <location>
        <begin position="436"/>
        <end position="458"/>
    </location>
</feature>